<sequence length="223" mass="23376">MDSLALILEAFDPVAERSLLDIGCGSGTLARALAARGATVTGIDPNPAAVAAARHAVPTGRFAVAGAEALPFASASFDGAIVLNALHHVPDAPAALAEAARIVRPGAAILVIEPLAEGSYFTALRLIEDEITVRRAAQAALAAAIAAGRFACQRDITFARRESFASVDEFLRRVLAVDPARAEAVRDRRAQIEAILSDVAESDPERGFALVQPLRAQVLRNRP</sequence>
<dbReference type="Gene3D" id="3.40.50.150">
    <property type="entry name" value="Vaccinia Virus protein VP39"/>
    <property type="match status" value="1"/>
</dbReference>
<dbReference type="AlphaFoldDB" id="A0A6L3SZ30"/>
<dbReference type="CDD" id="cd02440">
    <property type="entry name" value="AdoMet_MTases"/>
    <property type="match status" value="1"/>
</dbReference>
<dbReference type="PANTHER" id="PTHR42912:SF93">
    <property type="entry name" value="N6-ADENOSINE-METHYLTRANSFERASE TMT1A"/>
    <property type="match status" value="1"/>
</dbReference>
<feature type="domain" description="Methyltransferase type 11" evidence="1">
    <location>
        <begin position="20"/>
        <end position="110"/>
    </location>
</feature>
<dbReference type="GO" id="GO:0008757">
    <property type="term" value="F:S-adenosylmethionine-dependent methyltransferase activity"/>
    <property type="evidence" value="ECO:0007669"/>
    <property type="project" value="InterPro"/>
</dbReference>
<organism evidence="2 3">
    <name type="scientific">Methylobacterium soli</name>
    <dbReference type="NCBI Taxonomy" id="553447"/>
    <lineage>
        <taxon>Bacteria</taxon>
        <taxon>Pseudomonadati</taxon>
        <taxon>Pseudomonadota</taxon>
        <taxon>Alphaproteobacteria</taxon>
        <taxon>Hyphomicrobiales</taxon>
        <taxon>Methylobacteriaceae</taxon>
        <taxon>Methylobacterium</taxon>
    </lineage>
</organism>
<keyword evidence="3" id="KW-1185">Reference proteome</keyword>
<evidence type="ECO:0000259" key="1">
    <source>
        <dbReference type="Pfam" id="PF08241"/>
    </source>
</evidence>
<evidence type="ECO:0000313" key="2">
    <source>
        <dbReference type="EMBL" id="KAB1077903.1"/>
    </source>
</evidence>
<gene>
    <name evidence="2" type="ORF">F6X53_16995</name>
</gene>
<dbReference type="Pfam" id="PF08241">
    <property type="entry name" value="Methyltransf_11"/>
    <property type="match status" value="1"/>
</dbReference>
<dbReference type="SUPFAM" id="SSF53335">
    <property type="entry name" value="S-adenosyl-L-methionine-dependent methyltransferases"/>
    <property type="match status" value="1"/>
</dbReference>
<keyword evidence="2" id="KW-0489">Methyltransferase</keyword>
<dbReference type="InterPro" id="IPR050508">
    <property type="entry name" value="Methyltransf_Superfamily"/>
</dbReference>
<evidence type="ECO:0000313" key="3">
    <source>
        <dbReference type="Proteomes" id="UP000474159"/>
    </source>
</evidence>
<dbReference type="InterPro" id="IPR029063">
    <property type="entry name" value="SAM-dependent_MTases_sf"/>
</dbReference>
<comment type="caution">
    <text evidence="2">The sequence shown here is derived from an EMBL/GenBank/DDBJ whole genome shotgun (WGS) entry which is preliminary data.</text>
</comment>
<reference evidence="2 3" key="1">
    <citation type="submission" date="2019-09" db="EMBL/GenBank/DDBJ databases">
        <title>YIM 48816 draft genome.</title>
        <authorList>
            <person name="Jiang L."/>
        </authorList>
    </citation>
    <scope>NUCLEOTIDE SEQUENCE [LARGE SCALE GENOMIC DNA]</scope>
    <source>
        <strain evidence="2 3">YIM 48816</strain>
    </source>
</reference>
<dbReference type="Proteomes" id="UP000474159">
    <property type="component" value="Unassembled WGS sequence"/>
</dbReference>
<name>A0A6L3SZ30_9HYPH</name>
<dbReference type="InterPro" id="IPR013216">
    <property type="entry name" value="Methyltransf_11"/>
</dbReference>
<proteinExistence type="predicted"/>
<accession>A0A6L3SZ30</accession>
<dbReference type="EMBL" id="VZZK01000017">
    <property type="protein sequence ID" value="KAB1077903.1"/>
    <property type="molecule type" value="Genomic_DNA"/>
</dbReference>
<protein>
    <submittedName>
        <fullName evidence="2">Class I SAM-dependent methyltransferase</fullName>
    </submittedName>
</protein>
<keyword evidence="2" id="KW-0808">Transferase</keyword>
<dbReference type="GO" id="GO:0032259">
    <property type="term" value="P:methylation"/>
    <property type="evidence" value="ECO:0007669"/>
    <property type="project" value="UniProtKB-KW"/>
</dbReference>
<dbReference type="PANTHER" id="PTHR42912">
    <property type="entry name" value="METHYLTRANSFERASE"/>
    <property type="match status" value="1"/>
</dbReference>
<dbReference type="OrthoDB" id="5642573at2"/>